<sequence length="138" mass="15541">MSMVVERGLARCPRCVSMADYVFIEGEPDGMRYEVRCRKCGERYEEDLRPVEPGTAVALVEPPILWPPDHEPVPPRDWRAEIRGHVSVVAQRGSVAVQRSSVVVRRGRVELDDMVRRARTAAPKRWFGRGVTADQTGG</sequence>
<dbReference type="Proteomes" id="UP001140272">
    <property type="component" value="Unassembled WGS sequence"/>
</dbReference>
<protein>
    <submittedName>
        <fullName evidence="1">Uncharacterized protein</fullName>
    </submittedName>
</protein>
<name>A0A9X2YI03_9MYCO</name>
<evidence type="ECO:0000313" key="2">
    <source>
        <dbReference type="Proteomes" id="UP001140272"/>
    </source>
</evidence>
<evidence type="ECO:0000313" key="1">
    <source>
        <dbReference type="EMBL" id="MCV7073590.1"/>
    </source>
</evidence>
<proteinExistence type="predicted"/>
<dbReference type="AlphaFoldDB" id="A0A9X2YI03"/>
<organism evidence="1 2">
    <name type="scientific">Mycolicibacterium rufum</name>
    <dbReference type="NCBI Taxonomy" id="318424"/>
    <lineage>
        <taxon>Bacteria</taxon>
        <taxon>Bacillati</taxon>
        <taxon>Actinomycetota</taxon>
        <taxon>Actinomycetes</taxon>
        <taxon>Mycobacteriales</taxon>
        <taxon>Mycobacteriaceae</taxon>
        <taxon>Mycolicibacterium</taxon>
    </lineage>
</organism>
<accession>A0A9X2YI03</accession>
<dbReference type="EMBL" id="JACKRN010000896">
    <property type="protein sequence ID" value="MCV7073590.1"/>
    <property type="molecule type" value="Genomic_DNA"/>
</dbReference>
<reference evidence="1" key="2">
    <citation type="journal article" date="2022" name="BMC Genomics">
        <title>Comparative genome analysis of mycobacteria focusing on tRNA and non-coding RNA.</title>
        <authorList>
            <person name="Behra P.R.K."/>
            <person name="Pettersson B.M.F."/>
            <person name="Ramesh M."/>
            <person name="Das S."/>
            <person name="Dasgupta S."/>
            <person name="Kirsebom L.A."/>
        </authorList>
    </citation>
    <scope>NUCLEOTIDE SEQUENCE</scope>
    <source>
        <strain evidence="1">DSM 45406</strain>
    </source>
</reference>
<comment type="caution">
    <text evidence="1">The sequence shown here is derived from an EMBL/GenBank/DDBJ whole genome shotgun (WGS) entry which is preliminary data.</text>
</comment>
<reference evidence="1" key="1">
    <citation type="submission" date="2020-07" db="EMBL/GenBank/DDBJ databases">
        <authorList>
            <person name="Pettersson B.M.F."/>
            <person name="Behra P.R.K."/>
            <person name="Ramesh M."/>
            <person name="Das S."/>
            <person name="Dasgupta S."/>
            <person name="Kirsebom L.A."/>
        </authorList>
    </citation>
    <scope>NUCLEOTIDE SEQUENCE</scope>
    <source>
        <strain evidence="1">DSM 45406</strain>
    </source>
</reference>
<gene>
    <name evidence="1" type="ORF">H7H73_28045</name>
</gene>